<dbReference type="Proteomes" id="UP001194468">
    <property type="component" value="Unassembled WGS sequence"/>
</dbReference>
<comment type="caution">
    <text evidence="1">The sequence shown here is derived from an EMBL/GenBank/DDBJ whole genome shotgun (WGS) entry which is preliminary data.</text>
</comment>
<gene>
    <name evidence="1" type="ORF">L210DRAFT_3331199</name>
</gene>
<name>A0AAD4G8D7_BOLED</name>
<feature type="non-terminal residue" evidence="1">
    <location>
        <position position="106"/>
    </location>
</feature>
<feature type="non-terminal residue" evidence="1">
    <location>
        <position position="1"/>
    </location>
</feature>
<organism evidence="1 2">
    <name type="scientific">Boletus edulis BED1</name>
    <dbReference type="NCBI Taxonomy" id="1328754"/>
    <lineage>
        <taxon>Eukaryota</taxon>
        <taxon>Fungi</taxon>
        <taxon>Dikarya</taxon>
        <taxon>Basidiomycota</taxon>
        <taxon>Agaricomycotina</taxon>
        <taxon>Agaricomycetes</taxon>
        <taxon>Agaricomycetidae</taxon>
        <taxon>Boletales</taxon>
        <taxon>Boletineae</taxon>
        <taxon>Boletaceae</taxon>
        <taxon>Boletoideae</taxon>
        <taxon>Boletus</taxon>
    </lineage>
</organism>
<evidence type="ECO:0000313" key="2">
    <source>
        <dbReference type="Proteomes" id="UP001194468"/>
    </source>
</evidence>
<reference evidence="1" key="2">
    <citation type="journal article" date="2020" name="Nat. Commun.">
        <title>Large-scale genome sequencing of mycorrhizal fungi provides insights into the early evolution of symbiotic traits.</title>
        <authorList>
            <person name="Miyauchi S."/>
            <person name="Kiss E."/>
            <person name="Kuo A."/>
            <person name="Drula E."/>
            <person name="Kohler A."/>
            <person name="Sanchez-Garcia M."/>
            <person name="Morin E."/>
            <person name="Andreopoulos B."/>
            <person name="Barry K.W."/>
            <person name="Bonito G."/>
            <person name="Buee M."/>
            <person name="Carver A."/>
            <person name="Chen C."/>
            <person name="Cichocki N."/>
            <person name="Clum A."/>
            <person name="Culley D."/>
            <person name="Crous P.W."/>
            <person name="Fauchery L."/>
            <person name="Girlanda M."/>
            <person name="Hayes R.D."/>
            <person name="Keri Z."/>
            <person name="LaButti K."/>
            <person name="Lipzen A."/>
            <person name="Lombard V."/>
            <person name="Magnuson J."/>
            <person name="Maillard F."/>
            <person name="Murat C."/>
            <person name="Nolan M."/>
            <person name="Ohm R.A."/>
            <person name="Pangilinan J."/>
            <person name="Pereira M.F."/>
            <person name="Perotto S."/>
            <person name="Peter M."/>
            <person name="Pfister S."/>
            <person name="Riley R."/>
            <person name="Sitrit Y."/>
            <person name="Stielow J.B."/>
            <person name="Szollosi G."/>
            <person name="Zifcakova L."/>
            <person name="Stursova M."/>
            <person name="Spatafora J.W."/>
            <person name="Tedersoo L."/>
            <person name="Vaario L.M."/>
            <person name="Yamada A."/>
            <person name="Yan M."/>
            <person name="Wang P."/>
            <person name="Xu J."/>
            <person name="Bruns T."/>
            <person name="Baldrian P."/>
            <person name="Vilgalys R."/>
            <person name="Dunand C."/>
            <person name="Henrissat B."/>
            <person name="Grigoriev I.V."/>
            <person name="Hibbett D."/>
            <person name="Nagy L.G."/>
            <person name="Martin F.M."/>
        </authorList>
    </citation>
    <scope>NUCLEOTIDE SEQUENCE</scope>
    <source>
        <strain evidence="1">BED1</strain>
    </source>
</reference>
<accession>A0AAD4G8D7</accession>
<dbReference type="AlphaFoldDB" id="A0AAD4G8D7"/>
<sequence>LTKKFPRCHTTTLFQLRTNHVPLNQHLFRINKAKSPSCPHCLDWDETVTHLLLHCPHYTVYHNQLRHITRGKLRQIKWLLGDQKGIAHTLKFLHNTGRFLKTFGDL</sequence>
<evidence type="ECO:0008006" key="3">
    <source>
        <dbReference type="Google" id="ProtNLM"/>
    </source>
</evidence>
<protein>
    <recommendedName>
        <fullName evidence="3">Reverse transcriptase</fullName>
    </recommendedName>
</protein>
<evidence type="ECO:0000313" key="1">
    <source>
        <dbReference type="EMBL" id="KAF8427209.1"/>
    </source>
</evidence>
<proteinExistence type="predicted"/>
<reference evidence="1" key="1">
    <citation type="submission" date="2019-10" db="EMBL/GenBank/DDBJ databases">
        <authorList>
            <consortium name="DOE Joint Genome Institute"/>
            <person name="Kuo A."/>
            <person name="Miyauchi S."/>
            <person name="Kiss E."/>
            <person name="Drula E."/>
            <person name="Kohler A."/>
            <person name="Sanchez-Garcia M."/>
            <person name="Andreopoulos B."/>
            <person name="Barry K.W."/>
            <person name="Bonito G."/>
            <person name="Buee M."/>
            <person name="Carver A."/>
            <person name="Chen C."/>
            <person name="Cichocki N."/>
            <person name="Clum A."/>
            <person name="Culley D."/>
            <person name="Crous P.W."/>
            <person name="Fauchery L."/>
            <person name="Girlanda M."/>
            <person name="Hayes R."/>
            <person name="Keri Z."/>
            <person name="LaButti K."/>
            <person name="Lipzen A."/>
            <person name="Lombard V."/>
            <person name="Magnuson J."/>
            <person name="Maillard F."/>
            <person name="Morin E."/>
            <person name="Murat C."/>
            <person name="Nolan M."/>
            <person name="Ohm R."/>
            <person name="Pangilinan J."/>
            <person name="Pereira M."/>
            <person name="Perotto S."/>
            <person name="Peter M."/>
            <person name="Riley R."/>
            <person name="Sitrit Y."/>
            <person name="Stielow B."/>
            <person name="Szollosi G."/>
            <person name="Zifcakova L."/>
            <person name="Stursova M."/>
            <person name="Spatafora J.W."/>
            <person name="Tedersoo L."/>
            <person name="Vaario L.-M."/>
            <person name="Yamada A."/>
            <person name="Yan M."/>
            <person name="Wang P."/>
            <person name="Xu J."/>
            <person name="Bruns T."/>
            <person name="Baldrian P."/>
            <person name="Vilgalys R."/>
            <person name="Henrissat B."/>
            <person name="Grigoriev I.V."/>
            <person name="Hibbett D."/>
            <person name="Nagy L.G."/>
            <person name="Martin F.M."/>
        </authorList>
    </citation>
    <scope>NUCLEOTIDE SEQUENCE</scope>
    <source>
        <strain evidence="1">BED1</strain>
    </source>
</reference>
<dbReference type="EMBL" id="WHUW01000080">
    <property type="protein sequence ID" value="KAF8427209.1"/>
    <property type="molecule type" value="Genomic_DNA"/>
</dbReference>
<keyword evidence="2" id="KW-1185">Reference proteome</keyword>